<dbReference type="SUPFAM" id="SSF53474">
    <property type="entry name" value="alpha/beta-Hydrolases"/>
    <property type="match status" value="1"/>
</dbReference>
<evidence type="ECO:0000256" key="1">
    <source>
        <dbReference type="ARBA" id="ARBA00022801"/>
    </source>
</evidence>
<protein>
    <submittedName>
        <fullName evidence="4">Alpha/beta fold hydrolase</fullName>
    </submittedName>
</protein>
<feature type="region of interest" description="Disordered" evidence="2">
    <location>
        <begin position="285"/>
        <end position="306"/>
    </location>
</feature>
<organism evidence="4 5">
    <name type="scientific">Streptomyces siderophoricus</name>
    <dbReference type="NCBI Taxonomy" id="2802281"/>
    <lineage>
        <taxon>Bacteria</taxon>
        <taxon>Bacillati</taxon>
        <taxon>Actinomycetota</taxon>
        <taxon>Actinomycetes</taxon>
        <taxon>Kitasatosporales</taxon>
        <taxon>Streptomycetaceae</taxon>
        <taxon>Streptomyces</taxon>
    </lineage>
</organism>
<accession>A0ABS1MK07</accession>
<dbReference type="InterPro" id="IPR000073">
    <property type="entry name" value="AB_hydrolase_1"/>
</dbReference>
<dbReference type="PANTHER" id="PTHR43798:SF31">
    <property type="entry name" value="AB HYDROLASE SUPERFAMILY PROTEIN YCLE"/>
    <property type="match status" value="1"/>
</dbReference>
<dbReference type="InterPro" id="IPR050266">
    <property type="entry name" value="AB_hydrolase_sf"/>
</dbReference>
<keyword evidence="5" id="KW-1185">Reference proteome</keyword>
<keyword evidence="1 4" id="KW-0378">Hydrolase</keyword>
<name>A0ABS1MK07_9ACTN</name>
<proteinExistence type="predicted"/>
<dbReference type="PANTHER" id="PTHR43798">
    <property type="entry name" value="MONOACYLGLYCEROL LIPASE"/>
    <property type="match status" value="1"/>
</dbReference>
<gene>
    <name evidence="4" type="ORF">JK360_03035</name>
</gene>
<dbReference type="Proteomes" id="UP000629371">
    <property type="component" value="Unassembled WGS sequence"/>
</dbReference>
<sequence>MAATDPSTFPAAYAQAMARWPIAVEELDLPSEFGTTRVHACGPADGPAVVLLHGGGDTSAVWYALAPALAGTHRVYAVDQMGTPGLSVPGGRPVRRPADLMDWLDGVQDGLGLTSATLLGHSYGGWVAATYAARTPRWVDRLVLLDPTGCFAPYRPPYLARAVPLFVRPGERSTRRFLEWETGGALPAPELVRLKGVGAVAFRDAKVVTGPRPDLSGPAAAGLPVLVLLAGRSRAHDLRRVAAGAARALPGARIETVPGAAHHSMPKDTDGEVARRVLSFLAAAPGAPATPPAAPPHPYGPPPHRP</sequence>
<reference evidence="4 5" key="1">
    <citation type="submission" date="2021-01" db="EMBL/GenBank/DDBJ databases">
        <title>WGS of actinomycetes isolated from Thailand.</title>
        <authorList>
            <person name="Thawai C."/>
        </authorList>
    </citation>
    <scope>NUCLEOTIDE SEQUENCE [LARGE SCALE GENOMIC DNA]</scope>
    <source>
        <strain evidence="4 5">CH9-7</strain>
    </source>
</reference>
<feature type="compositionally biased region" description="Pro residues" evidence="2">
    <location>
        <begin position="288"/>
        <end position="306"/>
    </location>
</feature>
<evidence type="ECO:0000313" key="5">
    <source>
        <dbReference type="Proteomes" id="UP000629371"/>
    </source>
</evidence>
<evidence type="ECO:0000256" key="2">
    <source>
        <dbReference type="SAM" id="MobiDB-lite"/>
    </source>
</evidence>
<comment type="caution">
    <text evidence="4">The sequence shown here is derived from an EMBL/GenBank/DDBJ whole genome shotgun (WGS) entry which is preliminary data.</text>
</comment>
<feature type="domain" description="AB hydrolase-1" evidence="3">
    <location>
        <begin position="49"/>
        <end position="275"/>
    </location>
</feature>
<evidence type="ECO:0000313" key="4">
    <source>
        <dbReference type="EMBL" id="MBL1088373.1"/>
    </source>
</evidence>
<dbReference type="Pfam" id="PF12697">
    <property type="entry name" value="Abhydrolase_6"/>
    <property type="match status" value="1"/>
</dbReference>
<dbReference type="GO" id="GO:0016787">
    <property type="term" value="F:hydrolase activity"/>
    <property type="evidence" value="ECO:0007669"/>
    <property type="project" value="UniProtKB-KW"/>
</dbReference>
<dbReference type="RefSeq" id="WP_201801582.1">
    <property type="nucleotide sequence ID" value="NZ_JAERRI010000002.1"/>
</dbReference>
<dbReference type="Gene3D" id="3.40.50.1820">
    <property type="entry name" value="alpha/beta hydrolase"/>
    <property type="match status" value="1"/>
</dbReference>
<evidence type="ECO:0000259" key="3">
    <source>
        <dbReference type="Pfam" id="PF12697"/>
    </source>
</evidence>
<dbReference type="InterPro" id="IPR029058">
    <property type="entry name" value="AB_hydrolase_fold"/>
</dbReference>
<dbReference type="EMBL" id="JAERRI010000002">
    <property type="protein sequence ID" value="MBL1088373.1"/>
    <property type="molecule type" value="Genomic_DNA"/>
</dbReference>